<name>A0A4Z1BSM8_9GAMM</name>
<accession>A0A4Z1BSM8</accession>
<dbReference type="PIRSF" id="PIRSF020419">
    <property type="entry name" value="Fe_uptake_reg_CjrA_prd"/>
    <property type="match status" value="1"/>
</dbReference>
<feature type="domain" description="Haem-binding uptake Tiki superfamily ChaN" evidence="1">
    <location>
        <begin position="43"/>
        <end position="254"/>
    </location>
</feature>
<proteinExistence type="predicted"/>
<dbReference type="Proteomes" id="UP000298325">
    <property type="component" value="Unassembled WGS sequence"/>
</dbReference>
<evidence type="ECO:0000259" key="1">
    <source>
        <dbReference type="Pfam" id="PF04187"/>
    </source>
</evidence>
<dbReference type="InterPro" id="IPR016773">
    <property type="entry name" value="Fe3_uptake_reg_CjrA_prd"/>
</dbReference>
<organism evidence="2 3">
    <name type="scientific">Marinobacter confluentis</name>
    <dbReference type="NCBI Taxonomy" id="1697557"/>
    <lineage>
        <taxon>Bacteria</taxon>
        <taxon>Pseudomonadati</taxon>
        <taxon>Pseudomonadota</taxon>
        <taxon>Gammaproteobacteria</taxon>
        <taxon>Pseudomonadales</taxon>
        <taxon>Marinobacteraceae</taxon>
        <taxon>Marinobacter</taxon>
    </lineage>
</organism>
<dbReference type="InterPro" id="IPR007314">
    <property type="entry name" value="Cofac_haem-bd_dom"/>
</dbReference>
<dbReference type="SUPFAM" id="SSF159501">
    <property type="entry name" value="EreA/ChaN-like"/>
    <property type="match status" value="1"/>
</dbReference>
<dbReference type="OrthoDB" id="1680202at2"/>
<sequence length="325" mass="35737">MFAGCAAVTGSQPGNGSGVLAPQSQYDSIITDNQGSPLSINQLAEKLAPADVVVIGEYHGHHGAHLLQALLQSALYQQRPRQVLSMEQFTLDNQSELDRYLAGKTGEEELIADADAWSNYKASYRPLVEFSKRRGIPVIAANAPADIVRCVGRNGVYYLDQLDARRRIQLPDEPFLDTPAYRKKFFAALGGAHGSDQDSAKPGKRLENSYLAQLLRDNTMADRVVGALAENPGHQVVHLTGTFHSEDRLGMVAALEKQRADLKVAVVSPVFWQAGDDLDSLVEAHKGKGDYLYFLQPLPTQYKSSERQRDAMMAQFREAGEYSCD</sequence>
<evidence type="ECO:0000313" key="3">
    <source>
        <dbReference type="Proteomes" id="UP000298325"/>
    </source>
</evidence>
<keyword evidence="3" id="KW-1185">Reference proteome</keyword>
<dbReference type="Gene3D" id="3.40.50.11550">
    <property type="match status" value="1"/>
</dbReference>
<dbReference type="Pfam" id="PF04187">
    <property type="entry name" value="Cofac_haem_bdg"/>
    <property type="match status" value="1"/>
</dbReference>
<dbReference type="AlphaFoldDB" id="A0A4Z1BSM8"/>
<dbReference type="EMBL" id="SRPF01000002">
    <property type="protein sequence ID" value="TGN40745.1"/>
    <property type="molecule type" value="Genomic_DNA"/>
</dbReference>
<gene>
    <name evidence="2" type="ORF">E5Q11_10395</name>
</gene>
<reference evidence="2 3" key="1">
    <citation type="submission" date="2019-04" db="EMBL/GenBank/DDBJ databases">
        <authorList>
            <person name="Park S."/>
            <person name="Yoon J.-H."/>
        </authorList>
    </citation>
    <scope>NUCLEOTIDE SEQUENCE [LARGE SCALE GENOMIC DNA]</scope>
    <source>
        <strain evidence="2 3">HJM-18</strain>
    </source>
</reference>
<evidence type="ECO:0000313" key="2">
    <source>
        <dbReference type="EMBL" id="TGN40745.1"/>
    </source>
</evidence>
<protein>
    <recommendedName>
        <fullName evidence="1">Haem-binding uptake Tiki superfamily ChaN domain-containing protein</fullName>
    </recommendedName>
</protein>
<comment type="caution">
    <text evidence="2">The sequence shown here is derived from an EMBL/GenBank/DDBJ whole genome shotgun (WGS) entry which is preliminary data.</text>
</comment>
<dbReference type="CDD" id="cd14727">
    <property type="entry name" value="ChanN-like"/>
    <property type="match status" value="1"/>
</dbReference>